<organism evidence="3 4">
    <name type="scientific">Heracleum sosnowskyi</name>
    <dbReference type="NCBI Taxonomy" id="360622"/>
    <lineage>
        <taxon>Eukaryota</taxon>
        <taxon>Viridiplantae</taxon>
        <taxon>Streptophyta</taxon>
        <taxon>Embryophyta</taxon>
        <taxon>Tracheophyta</taxon>
        <taxon>Spermatophyta</taxon>
        <taxon>Magnoliopsida</taxon>
        <taxon>eudicotyledons</taxon>
        <taxon>Gunneridae</taxon>
        <taxon>Pentapetalae</taxon>
        <taxon>asterids</taxon>
        <taxon>campanulids</taxon>
        <taxon>Apiales</taxon>
        <taxon>Apiaceae</taxon>
        <taxon>Apioideae</taxon>
        <taxon>apioid superclade</taxon>
        <taxon>Tordylieae</taxon>
        <taxon>Tordyliinae</taxon>
        <taxon>Heracleum</taxon>
    </lineage>
</organism>
<sequence length="140" mass="15416">MSQHSFLMEHVIKGDAKTLLDNQTDVSLNLAKHLLLNYANDSNLVFSPLSIQVILGLIAAGSGAQTLHQLLSFLKADSIHDLNHLYSHLVALVFDVGKDENKFPDSPCLSFANGVWLDESIPLKPPFKHVVDSLYCFSSV</sequence>
<dbReference type="PANTHER" id="PTHR11461">
    <property type="entry name" value="SERINE PROTEASE INHIBITOR, SERPIN"/>
    <property type="match status" value="1"/>
</dbReference>
<reference evidence="3" key="2">
    <citation type="submission" date="2023-05" db="EMBL/GenBank/DDBJ databases">
        <authorList>
            <person name="Schelkunov M.I."/>
        </authorList>
    </citation>
    <scope>NUCLEOTIDE SEQUENCE</scope>
    <source>
        <strain evidence="3">Hsosn_3</strain>
        <tissue evidence="3">Leaf</tissue>
    </source>
</reference>
<proteinExistence type="inferred from homology"/>
<dbReference type="InterPro" id="IPR042178">
    <property type="entry name" value="Serpin_sf_1"/>
</dbReference>
<dbReference type="PANTHER" id="PTHR11461:SF211">
    <property type="entry name" value="GH10112P-RELATED"/>
    <property type="match status" value="1"/>
</dbReference>
<dbReference type="Proteomes" id="UP001237642">
    <property type="component" value="Unassembled WGS sequence"/>
</dbReference>
<evidence type="ECO:0000256" key="1">
    <source>
        <dbReference type="ARBA" id="ARBA00009500"/>
    </source>
</evidence>
<name>A0AAD8I285_9APIA</name>
<reference evidence="3" key="1">
    <citation type="submission" date="2023-02" db="EMBL/GenBank/DDBJ databases">
        <title>Genome of toxic invasive species Heracleum sosnowskyi carries increased number of genes despite the absence of recent whole-genome duplications.</title>
        <authorList>
            <person name="Schelkunov M."/>
            <person name="Shtratnikova V."/>
            <person name="Makarenko M."/>
            <person name="Klepikova A."/>
            <person name="Omelchenko D."/>
            <person name="Novikova G."/>
            <person name="Obukhova E."/>
            <person name="Bogdanov V."/>
            <person name="Penin A."/>
            <person name="Logacheva M."/>
        </authorList>
    </citation>
    <scope>NUCLEOTIDE SEQUENCE</scope>
    <source>
        <strain evidence="3">Hsosn_3</strain>
        <tissue evidence="3">Leaf</tissue>
    </source>
</reference>
<evidence type="ECO:0000313" key="3">
    <source>
        <dbReference type="EMBL" id="KAK1377797.1"/>
    </source>
</evidence>
<dbReference type="GO" id="GO:0004867">
    <property type="term" value="F:serine-type endopeptidase inhibitor activity"/>
    <property type="evidence" value="ECO:0007669"/>
    <property type="project" value="InterPro"/>
</dbReference>
<comment type="similarity">
    <text evidence="1">Belongs to the serpin family.</text>
</comment>
<dbReference type="SUPFAM" id="SSF56574">
    <property type="entry name" value="Serpins"/>
    <property type="match status" value="1"/>
</dbReference>
<comment type="caution">
    <text evidence="3">The sequence shown here is derived from an EMBL/GenBank/DDBJ whole genome shotgun (WGS) entry which is preliminary data.</text>
</comment>
<dbReference type="InterPro" id="IPR036186">
    <property type="entry name" value="Serpin_sf"/>
</dbReference>
<dbReference type="InterPro" id="IPR000215">
    <property type="entry name" value="Serpin_fam"/>
</dbReference>
<dbReference type="Pfam" id="PF00079">
    <property type="entry name" value="Serpin"/>
    <property type="match status" value="1"/>
</dbReference>
<protein>
    <submittedName>
        <fullName evidence="3">SERPIN domain-containing protein</fullName>
    </submittedName>
</protein>
<feature type="domain" description="Serpin" evidence="2">
    <location>
        <begin position="22"/>
        <end position="135"/>
    </location>
</feature>
<dbReference type="EMBL" id="JAUIZM010000006">
    <property type="protein sequence ID" value="KAK1377797.1"/>
    <property type="molecule type" value="Genomic_DNA"/>
</dbReference>
<evidence type="ECO:0000259" key="2">
    <source>
        <dbReference type="Pfam" id="PF00079"/>
    </source>
</evidence>
<dbReference type="Gene3D" id="3.30.497.10">
    <property type="entry name" value="Antithrombin, subunit I, domain 2"/>
    <property type="match status" value="1"/>
</dbReference>
<dbReference type="AlphaFoldDB" id="A0AAD8I285"/>
<gene>
    <name evidence="3" type="ORF">POM88_024541</name>
</gene>
<dbReference type="InterPro" id="IPR023796">
    <property type="entry name" value="Serpin_dom"/>
</dbReference>
<accession>A0AAD8I285</accession>
<keyword evidence="4" id="KW-1185">Reference proteome</keyword>
<evidence type="ECO:0000313" key="4">
    <source>
        <dbReference type="Proteomes" id="UP001237642"/>
    </source>
</evidence>
<dbReference type="GO" id="GO:0005615">
    <property type="term" value="C:extracellular space"/>
    <property type="evidence" value="ECO:0007669"/>
    <property type="project" value="InterPro"/>
</dbReference>